<evidence type="ECO:0000313" key="10">
    <source>
        <dbReference type="Proteomes" id="UP001528823"/>
    </source>
</evidence>
<feature type="transmembrane region" description="Helical" evidence="4">
    <location>
        <begin position="20"/>
        <end position="38"/>
    </location>
</feature>
<feature type="transmembrane region" description="Helical" evidence="4">
    <location>
        <begin position="137"/>
        <end position="159"/>
    </location>
</feature>
<keyword evidence="4" id="KW-0812">Transmembrane</keyword>
<dbReference type="Pfam" id="PF03924">
    <property type="entry name" value="CHASE"/>
    <property type="match status" value="1"/>
</dbReference>
<dbReference type="Proteomes" id="UP001528823">
    <property type="component" value="Unassembled WGS sequence"/>
</dbReference>
<dbReference type="InterPro" id="IPR050469">
    <property type="entry name" value="Diguanylate_Cyclase"/>
</dbReference>
<dbReference type="SMART" id="SM00267">
    <property type="entry name" value="GGDEF"/>
    <property type="match status" value="1"/>
</dbReference>
<dbReference type="InterPro" id="IPR043128">
    <property type="entry name" value="Rev_trsase/Diguanyl_cyclase"/>
</dbReference>
<keyword evidence="9" id="KW-0548">Nucleotidyltransferase</keyword>
<feature type="transmembrane region" description="Helical" evidence="4">
    <location>
        <begin position="453"/>
        <end position="476"/>
    </location>
</feature>
<dbReference type="InterPro" id="IPR000700">
    <property type="entry name" value="PAS-assoc_C"/>
</dbReference>
<gene>
    <name evidence="9" type="ORF">ORQ98_11140</name>
</gene>
<dbReference type="InterPro" id="IPR000014">
    <property type="entry name" value="PAS"/>
</dbReference>
<dbReference type="InterPro" id="IPR000160">
    <property type="entry name" value="GGDEF_dom"/>
</dbReference>
<sequence>MEQERAAVLSPTTESSLVKWINVGGGLLVSLISVYLFVSEISQPVAISLMLLGMGMVAYLHNAWLAIGIACAAIVSALFSLFEGISIQQFYVENELLMLDEDDHEVIAIPGSVTVSLVCAALCLIKPDKLPLFSNSHLYKCGLAAIPLIFGSAGLIAIALKLPDSYGFAQILSFSLLINIALITTGLCLLVAFTNWQATVQDKIPQWIAGYLAIVLIIISTLFALVMEKKDLRFLTHHAQHTAQQLGNGISSMLNTQRKAIDRMAARWAHQGDMDKTTWLADANQLLKDFPEFQAIEWMDPDYQIRWLVPYEGNEQALNFRVPADNPAVVHLRRAFSSKTSVITQVIQLKQGGEGFINYTPIFDLSGRFHGYIVAVFRVKTLVESITQLPIYKGFYFEIRERNKVIYLSSSVLKPSGFFGKPAAEHMINPNQHSPWIVQAYPTAELVSRSRSLLPAVVLFSGFIFTMMICTSIVLLRRSYLDGRIAEQAISNLKEEVARSNETEKTLKESNAQLELFFDLINQSRDALMVVDPETRDLLYYNTSTYASLGYTEEEFVAALEEGTLIAEKMDRVIKKALSSRRKLTSNIYQMEVIKKDGGALQVEVTTRMVNHHHKKYLIIVAHDVTANKEMEQRLINLATRDSLTGLFNRKHFDNCLEEEWSRAIRQNEPIALMVTDLDRFKKYNDSQGHQQGDVCLKDIASILKRSITRSTDLLARYGGGQFAAIFPETDLRGAQEISRRIHHNIGDAYISHPLSDVSAYITLSIGLASCIPQPGSSSHELLRQAEAALMQAKKQGRNRTCSHQDEKPPLTLTR</sequence>
<keyword evidence="4" id="KW-1133">Transmembrane helix</keyword>
<dbReference type="Gene3D" id="3.30.70.270">
    <property type="match status" value="1"/>
</dbReference>
<feature type="transmembrane region" description="Helical" evidence="4">
    <location>
        <begin position="106"/>
        <end position="125"/>
    </location>
</feature>
<dbReference type="PANTHER" id="PTHR45138">
    <property type="entry name" value="REGULATORY COMPONENTS OF SENSORY TRANSDUCTION SYSTEM"/>
    <property type="match status" value="1"/>
</dbReference>
<name>A0ABT5U945_9GAMM</name>
<protein>
    <recommendedName>
        <fullName evidence="1">diguanylate cyclase</fullName>
        <ecNumber evidence="1">2.7.7.65</ecNumber>
    </recommendedName>
</protein>
<dbReference type="EMBL" id="JAPMOU010000011">
    <property type="protein sequence ID" value="MDE1462526.1"/>
    <property type="molecule type" value="Genomic_DNA"/>
</dbReference>
<evidence type="ECO:0000256" key="2">
    <source>
        <dbReference type="ARBA" id="ARBA00034247"/>
    </source>
</evidence>
<dbReference type="NCBIfam" id="TIGR00229">
    <property type="entry name" value="sensory_box"/>
    <property type="match status" value="1"/>
</dbReference>
<feature type="domain" description="PAS" evidence="5">
    <location>
        <begin position="513"/>
        <end position="557"/>
    </location>
</feature>
<dbReference type="CDD" id="cd18773">
    <property type="entry name" value="PDC1_HK_sensor"/>
    <property type="match status" value="1"/>
</dbReference>
<dbReference type="PROSITE" id="PS50112">
    <property type="entry name" value="PAS"/>
    <property type="match status" value="1"/>
</dbReference>
<dbReference type="NCBIfam" id="TIGR00254">
    <property type="entry name" value="GGDEF"/>
    <property type="match status" value="1"/>
</dbReference>
<dbReference type="InterPro" id="IPR006189">
    <property type="entry name" value="CHASE_dom"/>
</dbReference>
<reference evidence="9 10" key="1">
    <citation type="submission" date="2022-11" db="EMBL/GenBank/DDBJ databases">
        <title>Spartinivicinus poritis sp. nov., isolated from scleractinian coral Porites lutea.</title>
        <authorList>
            <person name="Zhang G."/>
            <person name="Cai L."/>
            <person name="Wei Q."/>
        </authorList>
    </citation>
    <scope>NUCLEOTIDE SEQUENCE [LARGE SCALE GENOMIC DNA]</scope>
    <source>
        <strain evidence="9 10">A2-2</strain>
    </source>
</reference>
<comment type="caution">
    <text evidence="9">The sequence shown here is derived from an EMBL/GenBank/DDBJ whole genome shotgun (WGS) entry which is preliminary data.</text>
</comment>
<accession>A0ABT5U945</accession>
<dbReference type="PROSITE" id="PS50113">
    <property type="entry name" value="PAC"/>
    <property type="match status" value="1"/>
</dbReference>
<comment type="catalytic activity">
    <reaction evidence="2">
        <text>2 GTP = 3',3'-c-di-GMP + 2 diphosphate</text>
        <dbReference type="Rhea" id="RHEA:24898"/>
        <dbReference type="ChEBI" id="CHEBI:33019"/>
        <dbReference type="ChEBI" id="CHEBI:37565"/>
        <dbReference type="ChEBI" id="CHEBI:58805"/>
        <dbReference type="EC" id="2.7.7.65"/>
    </reaction>
</comment>
<feature type="domain" description="GGDEF" evidence="8">
    <location>
        <begin position="669"/>
        <end position="806"/>
    </location>
</feature>
<dbReference type="InterPro" id="IPR035965">
    <property type="entry name" value="PAS-like_dom_sf"/>
</dbReference>
<evidence type="ECO:0000259" key="6">
    <source>
        <dbReference type="PROSITE" id="PS50113"/>
    </source>
</evidence>
<feature type="transmembrane region" description="Helical" evidence="4">
    <location>
        <begin position="59"/>
        <end position="82"/>
    </location>
</feature>
<keyword evidence="9" id="KW-0808">Transferase</keyword>
<dbReference type="SUPFAM" id="SSF55073">
    <property type="entry name" value="Nucleotide cyclase"/>
    <property type="match status" value="1"/>
</dbReference>
<feature type="transmembrane region" description="Helical" evidence="4">
    <location>
        <begin position="171"/>
        <end position="196"/>
    </location>
</feature>
<evidence type="ECO:0000256" key="3">
    <source>
        <dbReference type="SAM" id="MobiDB-lite"/>
    </source>
</evidence>
<evidence type="ECO:0000256" key="4">
    <source>
        <dbReference type="SAM" id="Phobius"/>
    </source>
</evidence>
<dbReference type="CDD" id="cd01949">
    <property type="entry name" value="GGDEF"/>
    <property type="match status" value="1"/>
</dbReference>
<dbReference type="SMART" id="SM01079">
    <property type="entry name" value="CHASE"/>
    <property type="match status" value="1"/>
</dbReference>
<dbReference type="PANTHER" id="PTHR45138:SF9">
    <property type="entry name" value="DIGUANYLATE CYCLASE DGCM-RELATED"/>
    <property type="match status" value="1"/>
</dbReference>
<evidence type="ECO:0000256" key="1">
    <source>
        <dbReference type="ARBA" id="ARBA00012528"/>
    </source>
</evidence>
<dbReference type="PROSITE" id="PS50839">
    <property type="entry name" value="CHASE"/>
    <property type="match status" value="1"/>
</dbReference>
<evidence type="ECO:0000259" key="5">
    <source>
        <dbReference type="PROSITE" id="PS50112"/>
    </source>
</evidence>
<proteinExistence type="predicted"/>
<evidence type="ECO:0000259" key="8">
    <source>
        <dbReference type="PROSITE" id="PS50887"/>
    </source>
</evidence>
<feature type="domain" description="PAC" evidence="6">
    <location>
        <begin position="587"/>
        <end position="637"/>
    </location>
</feature>
<dbReference type="Pfam" id="PF00990">
    <property type="entry name" value="GGDEF"/>
    <property type="match status" value="1"/>
</dbReference>
<feature type="region of interest" description="Disordered" evidence="3">
    <location>
        <begin position="793"/>
        <end position="815"/>
    </location>
</feature>
<keyword evidence="4" id="KW-0472">Membrane</keyword>
<dbReference type="InterPro" id="IPR029787">
    <property type="entry name" value="Nucleotide_cyclase"/>
</dbReference>
<dbReference type="RefSeq" id="WP_274688881.1">
    <property type="nucleotide sequence ID" value="NZ_JAPMOU010000011.1"/>
</dbReference>
<feature type="domain" description="CHASE" evidence="7">
    <location>
        <begin position="300"/>
        <end position="389"/>
    </location>
</feature>
<evidence type="ECO:0000259" key="7">
    <source>
        <dbReference type="PROSITE" id="PS50839"/>
    </source>
</evidence>
<evidence type="ECO:0000313" key="9">
    <source>
        <dbReference type="EMBL" id="MDE1462526.1"/>
    </source>
</evidence>
<keyword evidence="10" id="KW-1185">Reference proteome</keyword>
<dbReference type="EC" id="2.7.7.65" evidence="1"/>
<organism evidence="9 10">
    <name type="scientific">Spartinivicinus poritis</name>
    <dbReference type="NCBI Taxonomy" id="2994640"/>
    <lineage>
        <taxon>Bacteria</taxon>
        <taxon>Pseudomonadati</taxon>
        <taxon>Pseudomonadota</taxon>
        <taxon>Gammaproteobacteria</taxon>
        <taxon>Oceanospirillales</taxon>
        <taxon>Zooshikellaceae</taxon>
        <taxon>Spartinivicinus</taxon>
    </lineage>
</organism>
<dbReference type="Gene3D" id="3.30.450.20">
    <property type="entry name" value="PAS domain"/>
    <property type="match status" value="1"/>
</dbReference>
<feature type="transmembrane region" description="Helical" evidence="4">
    <location>
        <begin position="208"/>
        <end position="227"/>
    </location>
</feature>
<dbReference type="PROSITE" id="PS50887">
    <property type="entry name" value="GGDEF"/>
    <property type="match status" value="1"/>
</dbReference>
<dbReference type="GO" id="GO:0052621">
    <property type="term" value="F:diguanylate cyclase activity"/>
    <property type="evidence" value="ECO:0007669"/>
    <property type="project" value="UniProtKB-EC"/>
</dbReference>
<dbReference type="SUPFAM" id="SSF55785">
    <property type="entry name" value="PYP-like sensor domain (PAS domain)"/>
    <property type="match status" value="1"/>
</dbReference>